<dbReference type="PANTHER" id="PTHR10492">
    <property type="match status" value="1"/>
</dbReference>
<dbReference type="EMBL" id="CM003529">
    <property type="protein sequence ID" value="RCV12073.1"/>
    <property type="molecule type" value="Genomic_DNA"/>
</dbReference>
<organism evidence="1">
    <name type="scientific">Setaria italica</name>
    <name type="common">Foxtail millet</name>
    <name type="synonym">Panicum italicum</name>
    <dbReference type="NCBI Taxonomy" id="4555"/>
    <lineage>
        <taxon>Eukaryota</taxon>
        <taxon>Viridiplantae</taxon>
        <taxon>Streptophyta</taxon>
        <taxon>Embryophyta</taxon>
        <taxon>Tracheophyta</taxon>
        <taxon>Spermatophyta</taxon>
        <taxon>Magnoliopsida</taxon>
        <taxon>Liliopsida</taxon>
        <taxon>Poales</taxon>
        <taxon>Poaceae</taxon>
        <taxon>PACMAD clade</taxon>
        <taxon>Panicoideae</taxon>
        <taxon>Panicodae</taxon>
        <taxon>Paniceae</taxon>
        <taxon>Cenchrinae</taxon>
        <taxon>Setaria</taxon>
    </lineage>
</organism>
<evidence type="ECO:0000313" key="1">
    <source>
        <dbReference type="EMBL" id="RCV12073.1"/>
    </source>
</evidence>
<dbReference type="STRING" id="4555.A0A368Q2K5"/>
<dbReference type="PANTHER" id="PTHR10492:SF91">
    <property type="entry name" value="ATP-DEPENDENT DNA HELICASE"/>
    <property type="match status" value="1"/>
</dbReference>
<reference evidence="1" key="2">
    <citation type="submission" date="2015-07" db="EMBL/GenBank/DDBJ databases">
        <authorList>
            <person name="Noorani M."/>
        </authorList>
    </citation>
    <scope>NUCLEOTIDE SEQUENCE</scope>
    <source>
        <strain evidence="1">Yugu1</strain>
    </source>
</reference>
<dbReference type="OrthoDB" id="2439059at2759"/>
<proteinExistence type="predicted"/>
<accession>A0A368Q2K5</accession>
<protein>
    <submittedName>
        <fullName evidence="1">Uncharacterized protein</fullName>
    </submittedName>
</protein>
<reference evidence="1" key="1">
    <citation type="journal article" date="2012" name="Nat. Biotechnol.">
        <title>Reference genome sequence of the model plant Setaria.</title>
        <authorList>
            <person name="Bennetzen J.L."/>
            <person name="Schmutz J."/>
            <person name="Wang H."/>
            <person name="Percifield R."/>
            <person name="Hawkins J."/>
            <person name="Pontaroli A.C."/>
            <person name="Estep M."/>
            <person name="Feng L."/>
            <person name="Vaughn J.N."/>
            <person name="Grimwood J."/>
            <person name="Jenkins J."/>
            <person name="Barry K."/>
            <person name="Lindquist E."/>
            <person name="Hellsten U."/>
            <person name="Deshpande S."/>
            <person name="Wang X."/>
            <person name="Wu X."/>
            <person name="Mitros T."/>
            <person name="Triplett J."/>
            <person name="Yang X."/>
            <person name="Ye C.Y."/>
            <person name="Mauro-Herrera M."/>
            <person name="Wang L."/>
            <person name="Li P."/>
            <person name="Sharma M."/>
            <person name="Sharma R."/>
            <person name="Ronald P.C."/>
            <person name="Panaud O."/>
            <person name="Kellogg E.A."/>
            <person name="Brutnell T.P."/>
            <person name="Doust A.N."/>
            <person name="Tuskan G.A."/>
            <person name="Rokhsar D."/>
            <person name="Devos K.M."/>
        </authorList>
    </citation>
    <scope>NUCLEOTIDE SEQUENCE [LARGE SCALE GENOMIC DNA]</scope>
    <source>
        <strain evidence="1">Yugu1</strain>
    </source>
</reference>
<sequence>MLTEYFKMNASNPETRKYLYREFPEYFTWNKSKKFWKSRVAKNRLQIKRLVYANPNEGKRYYLRVLLTHVRGAISYENLKTWHGVTHKTFRKAAKVMRFVETDKSIDECLTESAMFMMPCSLRRLFATIMVFYDERTRDHYKELTEEQNPGFD</sequence>
<dbReference type="AlphaFoldDB" id="A0A368Q2K5"/>
<name>A0A368Q2K5_SETIT</name>
<gene>
    <name evidence="1" type="ORF">SETIT_2G239400v2</name>
</gene>